<evidence type="ECO:0000313" key="1">
    <source>
        <dbReference type="EMBL" id="ECJ2328148.1"/>
    </source>
</evidence>
<dbReference type="Proteomes" id="UP000839824">
    <property type="component" value="Unassembled WGS sequence"/>
</dbReference>
<reference evidence="1" key="1">
    <citation type="submission" date="2019-07" db="EMBL/GenBank/DDBJ databases">
        <authorList>
            <person name="Ashton P.M."/>
            <person name="Dallman T."/>
            <person name="Nair S."/>
            <person name="De Pinna E."/>
            <person name="Peters T."/>
            <person name="Grant K."/>
        </authorList>
    </citation>
    <scope>NUCLEOTIDE SEQUENCE [LARGE SCALE GENOMIC DNA]</scope>
    <source>
        <strain evidence="1">598112</strain>
    </source>
</reference>
<organism evidence="1">
    <name type="scientific">Salmonella enterica subsp. salamae</name>
    <dbReference type="NCBI Taxonomy" id="59202"/>
    <lineage>
        <taxon>Bacteria</taxon>
        <taxon>Pseudomonadati</taxon>
        <taxon>Pseudomonadota</taxon>
        <taxon>Gammaproteobacteria</taxon>
        <taxon>Enterobacterales</taxon>
        <taxon>Enterobacteriaceae</taxon>
        <taxon>Salmonella</taxon>
    </lineage>
</organism>
<gene>
    <name evidence="1" type="ORF">FNJ06_21655</name>
    <name evidence="2" type="ORF">JMJ84_07240</name>
</gene>
<dbReference type="EMBL" id="CP079837">
    <property type="protein sequence ID" value="QXX26606.1"/>
    <property type="molecule type" value="Genomic_DNA"/>
</dbReference>
<proteinExistence type="predicted"/>
<protein>
    <submittedName>
        <fullName evidence="1">Uncharacterized protein</fullName>
    </submittedName>
</protein>
<sequence>MMNVKSSWCLFLSFLLFLIVYLVNINTNENKNIIKKMEQLCQKKQKILIISDLTDFDWDTVYIVEYGFKPSEYIYNEFHLTGKDNITDDLDLTLYFSLNNKVVYIENKDRYMDKMYRYEDNYIQFIDKKMNGHTTKSGVSAIYTNKSVLQVGMRKKINPGETEKCIVTQQDE</sequence>
<accession>A0A5Y3V7G6</accession>
<dbReference type="AlphaFoldDB" id="A0A5Y3V7G6"/>
<dbReference type="EMBL" id="AAIXRY010000030">
    <property type="protein sequence ID" value="ECJ2328148.1"/>
    <property type="molecule type" value="Genomic_DNA"/>
</dbReference>
<evidence type="ECO:0000313" key="2">
    <source>
        <dbReference type="EMBL" id="QXX26606.1"/>
    </source>
</evidence>
<reference evidence="2" key="2">
    <citation type="submission" date="2021-07" db="EMBL/GenBank/DDBJ databases">
        <title>Whole-Genome Sequences of non-enterica strains of Salmonella enterica isolated from poultry houses.</title>
        <authorList>
            <person name="Lamas A."/>
            <person name="Regal P."/>
            <person name="Miranda J.M."/>
            <person name="Vazquez B."/>
            <person name="Cepeda A."/>
            <person name="Franco C.M."/>
        </authorList>
    </citation>
    <scope>NUCLEOTIDE SEQUENCE</scope>
    <source>
        <strain evidence="2">LHICA_SA2</strain>
    </source>
</reference>
<name>A0A5Y3V7G6_SALER</name>